<dbReference type="InterPro" id="IPR024996">
    <property type="entry name" value="RNaseH_pPIWI_RE"/>
</dbReference>
<feature type="domain" description="Prokaryotic pPIWI-RE MID" evidence="3">
    <location>
        <begin position="483"/>
        <end position="622"/>
    </location>
</feature>
<feature type="domain" description="pPIWI-RE RNaseH" evidence="1">
    <location>
        <begin position="635"/>
        <end position="908"/>
    </location>
</feature>
<reference evidence="4 5" key="1">
    <citation type="submission" date="2019-05" db="EMBL/GenBank/DDBJ databases">
        <title>Draft genome sequence of Actinomadura geliboluensis A8036.</title>
        <authorList>
            <person name="Saricaoglu S."/>
            <person name="Isik K."/>
        </authorList>
    </citation>
    <scope>NUCLEOTIDE SEQUENCE [LARGE SCALE GENOMIC DNA]</scope>
    <source>
        <strain evidence="4 5">A8036</strain>
    </source>
</reference>
<keyword evidence="5" id="KW-1185">Reference proteome</keyword>
<dbReference type="InterPro" id="IPR025085">
    <property type="entry name" value="pPIWI_RE_X"/>
</dbReference>
<comment type="caution">
    <text evidence="4">The sequence shown here is derived from an EMBL/GenBank/DDBJ whole genome shotgun (WGS) entry which is preliminary data.</text>
</comment>
<dbReference type="RefSeq" id="WP_138636142.1">
    <property type="nucleotide sequence ID" value="NZ_VCKZ01000054.1"/>
</dbReference>
<dbReference type="InterPro" id="IPR040496">
    <property type="entry name" value="MID_pPIWI_RE"/>
</dbReference>
<evidence type="ECO:0000313" key="4">
    <source>
        <dbReference type="EMBL" id="TMR40475.1"/>
    </source>
</evidence>
<protein>
    <submittedName>
        <fullName evidence="4">DUF3893 domain-containing protein</fullName>
    </submittedName>
</protein>
<feature type="domain" description="pPIWI-RE module N-terminal" evidence="2">
    <location>
        <begin position="10"/>
        <end position="417"/>
    </location>
</feature>
<evidence type="ECO:0000259" key="2">
    <source>
        <dbReference type="Pfam" id="PF13111"/>
    </source>
</evidence>
<dbReference type="Pfam" id="PF13111">
    <property type="entry name" value="pPIWI_RE_X"/>
    <property type="match status" value="1"/>
</dbReference>
<dbReference type="Proteomes" id="UP000305238">
    <property type="component" value="Unassembled WGS sequence"/>
</dbReference>
<dbReference type="EMBL" id="VCKZ01000054">
    <property type="protein sequence ID" value="TMR40475.1"/>
    <property type="molecule type" value="Genomic_DNA"/>
</dbReference>
<dbReference type="Pfam" id="PF13032">
    <property type="entry name" value="RNaseH_pPIWI_RE"/>
    <property type="match status" value="1"/>
</dbReference>
<dbReference type="Pfam" id="PF18157">
    <property type="entry name" value="MID_pPIWI_RE"/>
    <property type="match status" value="1"/>
</dbReference>
<dbReference type="OrthoDB" id="3199411at2"/>
<evidence type="ECO:0000313" key="5">
    <source>
        <dbReference type="Proteomes" id="UP000305238"/>
    </source>
</evidence>
<sequence length="935" mass="104781">MVYPEIRPASYWPNPDHDGFKAQMHTLALPADWELPIRNLYHHGMPPQQAERRKRIPTKAINQVMRAVAPDLVSVDHSATFGNEQPWLYAATPYPTPIINLFAAAWLRGLQRDPEDPESRRLLHKTFRLLETGGLTWRESTVDLLESTVSDGGTALPANHLFRLLPDVLAARITHLDPYEHQGERLSFQQVAGDARAGGAELMSWPPLTYESTNKKGDGTKFWRYSAYIRLSLRSTPFSAMPRIHLSTGVRRFVRGQVWMPIEDGVSVYLLPDESLVPEGPAPSRLSVAMIEWNRGTTNWRHGGPQGMLVGVSALQQLPPVERLVKEADHWIDGQHDDIAVAVSHHTAMGHHAVGTGLMPSERRRLTEWAEQSLLPDFLPVPNLRRSKVAPPAKKQLESHQGVPKKEIPEDELAAILAENKARDDRNGIRRRQRLADSLDGRPLIAIVLHQADGTRDRIIKAAEDSLALSPHRLEQGPTRWVWSTDELNIEIYALPVGALGGPLSQSDKPPARGREHDRAIATRRTAVAAFTNKLKEKAPGAKLALVELDGKEKFANANRRNDPKYAIRLGLADAGLISQFIRPLDHDAEDPEEAERDAIFRADAAWLDSLRQTGMRFIPLHTLGEAIPEQLNQLAFWLVKRRSDGPTNKAQFTPIAILIRPGEKCIMGKTADMVEWVPYPELLLSLTGQIDQGDLKTEAQQSAATAAFVKKTLSMLRGNPTLVLVRAQNIRMRWPWLTNKGLVQDRIGFDRGPLQRISLAGKQLRVIRVADGDRDETSQWWAPAELGNEKHGGKQRGGIAKGLWKPDASDRIFYSTSDKAGTHLISVEAAKLTRHVNEKGRSEFRPTKNAWNPDLLELAIACMQPKDDPEKWAMFVHQQRFCDDYRDVLGLPLVLHLAKLADQYALPQDDVETASPAEEAEKESEQMMIELNLE</sequence>
<accession>A0A5S4H5H4</accession>
<proteinExistence type="predicted"/>
<name>A0A5S4H5H4_9ACTN</name>
<dbReference type="AlphaFoldDB" id="A0A5S4H5H4"/>
<evidence type="ECO:0000259" key="1">
    <source>
        <dbReference type="Pfam" id="PF13032"/>
    </source>
</evidence>
<organism evidence="4 5">
    <name type="scientific">Actinomadura geliboluensis</name>
    <dbReference type="NCBI Taxonomy" id="882440"/>
    <lineage>
        <taxon>Bacteria</taxon>
        <taxon>Bacillati</taxon>
        <taxon>Actinomycetota</taxon>
        <taxon>Actinomycetes</taxon>
        <taxon>Streptosporangiales</taxon>
        <taxon>Thermomonosporaceae</taxon>
        <taxon>Actinomadura</taxon>
    </lineage>
</organism>
<evidence type="ECO:0000259" key="3">
    <source>
        <dbReference type="Pfam" id="PF18157"/>
    </source>
</evidence>
<gene>
    <name evidence="4" type="ORF">ETD96_10575</name>
</gene>